<sequence>MSDIPRLDEEALAELQDVMEDEFGVLIETYLADSRTRISGLKEAVSAGDSERLRKAAHSLKGSCINIGAPKLGNLCFELEVLGKEGRLEGAEHLLASVEQEFEEVARELESFNR</sequence>
<dbReference type="GO" id="GO:0000160">
    <property type="term" value="P:phosphorelay signal transduction system"/>
    <property type="evidence" value="ECO:0007669"/>
    <property type="project" value="UniProtKB-KW"/>
</dbReference>
<dbReference type="InterPro" id="IPR036641">
    <property type="entry name" value="HPT_dom_sf"/>
</dbReference>
<evidence type="ECO:0000256" key="2">
    <source>
        <dbReference type="PROSITE-ProRule" id="PRU00110"/>
    </source>
</evidence>
<dbReference type="AlphaFoldDB" id="A0A3M2RKI0"/>
<keyword evidence="1" id="KW-0902">Two-component regulatory system</keyword>
<accession>A0A3M2RKI0</accession>
<dbReference type="Proteomes" id="UP000265903">
    <property type="component" value="Unassembled WGS sequence"/>
</dbReference>
<comment type="caution">
    <text evidence="4">The sequence shown here is derived from an EMBL/GenBank/DDBJ whole genome shotgun (WGS) entry which is preliminary data.</text>
</comment>
<dbReference type="OrthoDB" id="9131849at2"/>
<keyword evidence="2" id="KW-0597">Phosphoprotein</keyword>
<evidence type="ECO:0000259" key="3">
    <source>
        <dbReference type="PROSITE" id="PS50894"/>
    </source>
</evidence>
<dbReference type="SUPFAM" id="SSF47226">
    <property type="entry name" value="Histidine-containing phosphotransfer domain, HPT domain"/>
    <property type="match status" value="1"/>
</dbReference>
<evidence type="ECO:0000256" key="1">
    <source>
        <dbReference type="ARBA" id="ARBA00023012"/>
    </source>
</evidence>
<dbReference type="CDD" id="cd00088">
    <property type="entry name" value="HPT"/>
    <property type="match status" value="1"/>
</dbReference>
<dbReference type="InterPro" id="IPR045871">
    <property type="entry name" value="AHP1-5/YPD1"/>
</dbReference>
<gene>
    <name evidence="4" type="ORF">DOQ08_00529</name>
</gene>
<proteinExistence type="predicted"/>
<dbReference type="GO" id="GO:0043424">
    <property type="term" value="F:protein histidine kinase binding"/>
    <property type="evidence" value="ECO:0007669"/>
    <property type="project" value="InterPro"/>
</dbReference>
<dbReference type="PANTHER" id="PTHR28242">
    <property type="entry name" value="PHOSPHORELAY INTERMEDIATE PROTEIN YPD1"/>
    <property type="match status" value="1"/>
</dbReference>
<dbReference type="RefSeq" id="WP_114333336.1">
    <property type="nucleotide sequence ID" value="NZ_QMDL01000001.1"/>
</dbReference>
<dbReference type="GO" id="GO:0005737">
    <property type="term" value="C:cytoplasm"/>
    <property type="evidence" value="ECO:0007669"/>
    <property type="project" value="TreeGrafter"/>
</dbReference>
<dbReference type="Pfam" id="PF01627">
    <property type="entry name" value="Hpt"/>
    <property type="match status" value="1"/>
</dbReference>
<dbReference type="EMBL" id="QMDL01000001">
    <property type="protein sequence ID" value="RMJ05853.1"/>
    <property type="molecule type" value="Genomic_DNA"/>
</dbReference>
<dbReference type="PANTHER" id="PTHR28242:SF52">
    <property type="entry name" value="PHOSPHORELAY INTERMEDIATE PROTEIN YPD1"/>
    <property type="match status" value="1"/>
</dbReference>
<feature type="modified residue" description="Phosphohistidine" evidence="2">
    <location>
        <position position="58"/>
    </location>
</feature>
<evidence type="ECO:0000313" key="4">
    <source>
        <dbReference type="EMBL" id="RMJ05853.1"/>
    </source>
</evidence>
<evidence type="ECO:0000313" key="5">
    <source>
        <dbReference type="Proteomes" id="UP000265903"/>
    </source>
</evidence>
<dbReference type="PROSITE" id="PS50894">
    <property type="entry name" value="HPT"/>
    <property type="match status" value="1"/>
</dbReference>
<organism evidence="4 5">
    <name type="scientific">Marinobacter litoralis</name>
    <dbReference type="NCBI Taxonomy" id="187981"/>
    <lineage>
        <taxon>Bacteria</taxon>
        <taxon>Pseudomonadati</taxon>
        <taxon>Pseudomonadota</taxon>
        <taxon>Gammaproteobacteria</taxon>
        <taxon>Pseudomonadales</taxon>
        <taxon>Marinobacteraceae</taxon>
        <taxon>Marinobacter</taxon>
    </lineage>
</organism>
<protein>
    <submittedName>
        <fullName evidence="4">Hpt domain protein</fullName>
    </submittedName>
</protein>
<dbReference type="SMART" id="SM00073">
    <property type="entry name" value="HPT"/>
    <property type="match status" value="1"/>
</dbReference>
<reference evidence="4 5" key="1">
    <citation type="submission" date="2018-08" db="EMBL/GenBank/DDBJ databases">
        <title>Whole Genome Sequence of the Moderate Halophilic Marine Bacterium Marinobacter litoralis Sw-45.</title>
        <authorList>
            <person name="Musa H."/>
        </authorList>
    </citation>
    <scope>NUCLEOTIDE SEQUENCE [LARGE SCALE GENOMIC DNA]</scope>
    <source>
        <strain evidence="4 5">Sw-45</strain>
    </source>
</reference>
<keyword evidence="5" id="KW-1185">Reference proteome</keyword>
<feature type="domain" description="HPt" evidence="3">
    <location>
        <begin position="19"/>
        <end position="112"/>
    </location>
</feature>
<dbReference type="GO" id="GO:0009927">
    <property type="term" value="F:histidine phosphotransfer kinase activity"/>
    <property type="evidence" value="ECO:0007669"/>
    <property type="project" value="InterPro"/>
</dbReference>
<dbReference type="Gene3D" id="1.20.120.160">
    <property type="entry name" value="HPT domain"/>
    <property type="match status" value="1"/>
</dbReference>
<name>A0A3M2RKI0_9GAMM</name>
<dbReference type="InterPro" id="IPR008207">
    <property type="entry name" value="Sig_transdc_His_kin_Hpt_dom"/>
</dbReference>